<organism evidence="1 2">
    <name type="scientific">Porphyromonas gingivalis F0570</name>
    <dbReference type="NCBI Taxonomy" id="1227271"/>
    <lineage>
        <taxon>Bacteria</taxon>
        <taxon>Pseudomonadati</taxon>
        <taxon>Bacteroidota</taxon>
        <taxon>Bacteroidia</taxon>
        <taxon>Bacteroidales</taxon>
        <taxon>Porphyromonadaceae</taxon>
        <taxon>Porphyromonas</taxon>
    </lineage>
</organism>
<protein>
    <submittedName>
        <fullName evidence="1">Uncharacterized protein</fullName>
    </submittedName>
</protein>
<dbReference type="Proteomes" id="UP000016630">
    <property type="component" value="Unassembled WGS sequence"/>
</dbReference>
<gene>
    <name evidence="1" type="ORF">HMPREF1555_01759</name>
</gene>
<evidence type="ECO:0000313" key="1">
    <source>
        <dbReference type="EMBL" id="ERJ64616.1"/>
    </source>
</evidence>
<comment type="caution">
    <text evidence="1">The sequence shown here is derived from an EMBL/GenBank/DDBJ whole genome shotgun (WGS) entry which is preliminary data.</text>
</comment>
<proteinExistence type="predicted"/>
<name>A0A0E2LPF8_PORGN</name>
<evidence type="ECO:0000313" key="2">
    <source>
        <dbReference type="Proteomes" id="UP000016630"/>
    </source>
</evidence>
<dbReference type="HOGENOM" id="CLU_3314419_0_0_10"/>
<dbReference type="AlphaFoldDB" id="A0A0E2LPF8"/>
<sequence length="39" mass="4047">MTATLPQLSNGGVLFFVLSTPPGLFLPLRPNASVSSGQM</sequence>
<accession>A0A0E2LPF8</accession>
<reference evidence="1 2" key="1">
    <citation type="submission" date="2013-06" db="EMBL/GenBank/DDBJ databases">
        <authorList>
            <person name="Weinstock G."/>
            <person name="Sodergren E."/>
            <person name="Lobos E.A."/>
            <person name="Fulton L."/>
            <person name="Fulton R."/>
            <person name="Courtney L."/>
            <person name="Fronick C."/>
            <person name="O'Laughlin M."/>
            <person name="Godfrey J."/>
            <person name="Wilson R.M."/>
            <person name="Miner T."/>
            <person name="Farmer C."/>
            <person name="Delehaunty K."/>
            <person name="Cordes M."/>
            <person name="Minx P."/>
            <person name="Tomlinson C."/>
            <person name="Chen J."/>
            <person name="Wollam A."/>
            <person name="Pepin K.H."/>
            <person name="Bhonagiri V."/>
            <person name="Zhang X."/>
            <person name="Warren W."/>
            <person name="Mitreva M."/>
            <person name="Mardis E.R."/>
            <person name="Wilson R.K."/>
        </authorList>
    </citation>
    <scope>NUCLEOTIDE SEQUENCE [LARGE SCALE GENOMIC DNA]</scope>
    <source>
        <strain evidence="1 2">F0570</strain>
    </source>
</reference>
<dbReference type="EMBL" id="AWUW01000129">
    <property type="protein sequence ID" value="ERJ64616.1"/>
    <property type="molecule type" value="Genomic_DNA"/>
</dbReference>